<evidence type="ECO:0000313" key="3">
    <source>
        <dbReference type="Proteomes" id="UP000318017"/>
    </source>
</evidence>
<dbReference type="RefSeq" id="WP_145079029.1">
    <property type="nucleotide sequence ID" value="NZ_CP036298.1"/>
</dbReference>
<evidence type="ECO:0000313" key="2">
    <source>
        <dbReference type="EMBL" id="QDV24824.1"/>
    </source>
</evidence>
<dbReference type="Proteomes" id="UP000318017">
    <property type="component" value="Chromosome"/>
</dbReference>
<proteinExistence type="predicted"/>
<organism evidence="2 3">
    <name type="scientific">Aureliella helgolandensis</name>
    <dbReference type="NCBI Taxonomy" id="2527968"/>
    <lineage>
        <taxon>Bacteria</taxon>
        <taxon>Pseudomonadati</taxon>
        <taxon>Planctomycetota</taxon>
        <taxon>Planctomycetia</taxon>
        <taxon>Pirellulales</taxon>
        <taxon>Pirellulaceae</taxon>
        <taxon>Aureliella</taxon>
    </lineage>
</organism>
<name>A0A518G8B1_9BACT</name>
<dbReference type="EMBL" id="CP036298">
    <property type="protein sequence ID" value="QDV24824.1"/>
    <property type="molecule type" value="Genomic_DNA"/>
</dbReference>
<feature type="region of interest" description="Disordered" evidence="1">
    <location>
        <begin position="159"/>
        <end position="237"/>
    </location>
</feature>
<protein>
    <submittedName>
        <fullName evidence="2">Uncharacterized protein</fullName>
    </submittedName>
</protein>
<dbReference type="AlphaFoldDB" id="A0A518G8B1"/>
<keyword evidence="3" id="KW-1185">Reference proteome</keyword>
<feature type="compositionally biased region" description="Low complexity" evidence="1">
    <location>
        <begin position="173"/>
        <end position="184"/>
    </location>
</feature>
<sequence>MRRELIRIRQSAEVGCHFALGTHKADHVARRTSKRAIAATLTSHLKRLGWSGIACGLLLTAPQAAVAQQGSESLLNRAGRYLGAGYSFQGYQIGQAGNAGRLMRRGNQNQYPSQALLFPYEQSYQPHSPQPIAAVGGFQSTYPGTHEIPSLPEVPDEYSNQPIGETIAPPIPLSILPPQAGSPQPAAPQPESPIYLEPQPLPEVPQSETPASSSDLLNGPADELPVPSPSDARLESSPIIPPWLSSYLMEQSGSLPPVDGSSDPLGVEDTAAATLNHRSLPSSQPMAEIPTAPLAADPFLLERDNEWPLADPKLDQGPETYIDSQQLPVDSNLQLPTTNDVSMETAVEAWTHPVFGPSGFPRNQPRLNRYLQAQTPVVWR</sequence>
<accession>A0A518G8B1</accession>
<reference evidence="2 3" key="1">
    <citation type="submission" date="2019-02" db="EMBL/GenBank/DDBJ databases">
        <title>Deep-cultivation of Planctomycetes and their phenomic and genomic characterization uncovers novel biology.</title>
        <authorList>
            <person name="Wiegand S."/>
            <person name="Jogler M."/>
            <person name="Boedeker C."/>
            <person name="Pinto D."/>
            <person name="Vollmers J."/>
            <person name="Rivas-Marin E."/>
            <person name="Kohn T."/>
            <person name="Peeters S.H."/>
            <person name="Heuer A."/>
            <person name="Rast P."/>
            <person name="Oberbeckmann S."/>
            <person name="Bunk B."/>
            <person name="Jeske O."/>
            <person name="Meyerdierks A."/>
            <person name="Storesund J.E."/>
            <person name="Kallscheuer N."/>
            <person name="Luecker S."/>
            <person name="Lage O.M."/>
            <person name="Pohl T."/>
            <person name="Merkel B.J."/>
            <person name="Hornburger P."/>
            <person name="Mueller R.-W."/>
            <person name="Bruemmer F."/>
            <person name="Labrenz M."/>
            <person name="Spormann A.M."/>
            <person name="Op den Camp H."/>
            <person name="Overmann J."/>
            <person name="Amann R."/>
            <person name="Jetten M.S.M."/>
            <person name="Mascher T."/>
            <person name="Medema M.H."/>
            <person name="Devos D.P."/>
            <person name="Kaster A.-K."/>
            <person name="Ovreas L."/>
            <person name="Rohde M."/>
            <person name="Galperin M.Y."/>
            <person name="Jogler C."/>
        </authorList>
    </citation>
    <scope>NUCLEOTIDE SEQUENCE [LARGE SCALE GENOMIC DNA]</scope>
    <source>
        <strain evidence="2 3">Q31a</strain>
    </source>
</reference>
<feature type="compositionally biased region" description="Polar residues" evidence="1">
    <location>
        <begin position="206"/>
        <end position="216"/>
    </location>
</feature>
<gene>
    <name evidence="2" type="ORF">Q31a_31460</name>
</gene>
<dbReference type="KEGG" id="ahel:Q31a_31460"/>
<evidence type="ECO:0000256" key="1">
    <source>
        <dbReference type="SAM" id="MobiDB-lite"/>
    </source>
</evidence>